<evidence type="ECO:0000256" key="1">
    <source>
        <dbReference type="SAM" id="Phobius"/>
    </source>
</evidence>
<organism evidence="2">
    <name type="scientific">viral metagenome</name>
    <dbReference type="NCBI Taxonomy" id="1070528"/>
    <lineage>
        <taxon>unclassified sequences</taxon>
        <taxon>metagenomes</taxon>
        <taxon>organismal metagenomes</taxon>
    </lineage>
</organism>
<evidence type="ECO:0000313" key="2">
    <source>
        <dbReference type="EMBL" id="GBH22791.1"/>
    </source>
</evidence>
<sequence length="234" mass="26333">MEGESEEFIVPPHEMDEVGGDVELGVQPSKHPRRGSLVAINRSTEWEAGQERLDCYMREVQWLYERMAICYRSYERSQTWIEIPIIIFSSFVSVLVAGGSSYIPIMVLDVIIVGLSVSVTILQSIRTFFQIDKKKEVYGEALNTCDRLALRIGKLYSVYNSEVNRGVKPSMTLKDIDDELELEMHTLLKLQPESPSVITSLRDRPMVSSHALKGAKLKEPSSSCCGCSHDPDTS</sequence>
<dbReference type="AlphaFoldDB" id="A0A2V0RBY7"/>
<dbReference type="EMBL" id="BDQE01000086">
    <property type="protein sequence ID" value="GBH22791.1"/>
    <property type="molecule type" value="Genomic_RNA"/>
</dbReference>
<keyword evidence="1" id="KW-0472">Membrane</keyword>
<protein>
    <recommendedName>
        <fullName evidence="3">VP11</fullName>
    </recommendedName>
</protein>
<proteinExistence type="predicted"/>
<reference evidence="2" key="1">
    <citation type="submission" date="2017-04" db="EMBL/GenBank/DDBJ databases">
        <title>Unveiling RNA virosphere associated with marine microorganisms.</title>
        <authorList>
            <person name="Urayama S."/>
            <person name="Takaki Y."/>
            <person name="Nishi S."/>
            <person name="Yoshida Y."/>
            <person name="Deguchi S."/>
            <person name="Takai K."/>
            <person name="Nunoura T."/>
        </authorList>
    </citation>
    <scope>NUCLEOTIDE SEQUENCE</scope>
</reference>
<comment type="caution">
    <text evidence="2">The sequence shown here is derived from an EMBL/GenBank/DDBJ whole genome shotgun (WGS) entry which is preliminary data.</text>
</comment>
<feature type="transmembrane region" description="Helical" evidence="1">
    <location>
        <begin position="79"/>
        <end position="97"/>
    </location>
</feature>
<name>A0A2V0RBY7_9ZZZZ</name>
<accession>A0A2V0RBY7</accession>
<keyword evidence="1" id="KW-1133">Transmembrane helix</keyword>
<keyword evidence="1" id="KW-0812">Transmembrane</keyword>
<evidence type="ECO:0008006" key="3">
    <source>
        <dbReference type="Google" id="ProtNLM"/>
    </source>
</evidence>
<feature type="transmembrane region" description="Helical" evidence="1">
    <location>
        <begin position="103"/>
        <end position="125"/>
    </location>
</feature>